<feature type="compositionally biased region" description="Basic and acidic residues" evidence="1">
    <location>
        <begin position="18"/>
        <end position="35"/>
    </location>
</feature>
<evidence type="ECO:0000313" key="4">
    <source>
        <dbReference type="Proteomes" id="UP000291116"/>
    </source>
</evidence>
<dbReference type="AlphaFoldDB" id="A0A448ZKT2"/>
<feature type="compositionally biased region" description="Basic and acidic residues" evidence="1">
    <location>
        <begin position="370"/>
        <end position="387"/>
    </location>
</feature>
<dbReference type="InterPro" id="IPR019446">
    <property type="entry name" value="BMT5-like"/>
</dbReference>
<evidence type="ECO:0000256" key="1">
    <source>
        <dbReference type="SAM" id="MobiDB-lite"/>
    </source>
</evidence>
<dbReference type="Pfam" id="PF10354">
    <property type="entry name" value="BMT5-like"/>
    <property type="match status" value="1"/>
</dbReference>
<reference evidence="3 4" key="1">
    <citation type="submission" date="2019-01" db="EMBL/GenBank/DDBJ databases">
        <authorList>
            <person name="Ferrante I. M."/>
        </authorList>
    </citation>
    <scope>NUCLEOTIDE SEQUENCE [LARGE SCALE GENOMIC DNA]</scope>
    <source>
        <strain evidence="3 4">B856</strain>
    </source>
</reference>
<protein>
    <recommendedName>
        <fullName evidence="2">25S rRNA (uridine-N(3))-methyltransferase BMT5-like domain-containing protein</fullName>
    </recommendedName>
</protein>
<dbReference type="PANTHER" id="PTHR11538:SF104">
    <property type="entry name" value="25S RRNA (URIDINE-N(3))-METHYLTRANSFERASE BMT5-LIKE DOMAIN-CONTAINING PROTEIN"/>
    <property type="match status" value="1"/>
</dbReference>
<organism evidence="3 4">
    <name type="scientific">Pseudo-nitzschia multistriata</name>
    <dbReference type="NCBI Taxonomy" id="183589"/>
    <lineage>
        <taxon>Eukaryota</taxon>
        <taxon>Sar</taxon>
        <taxon>Stramenopiles</taxon>
        <taxon>Ochrophyta</taxon>
        <taxon>Bacillariophyta</taxon>
        <taxon>Bacillariophyceae</taxon>
        <taxon>Bacillariophycidae</taxon>
        <taxon>Bacillariales</taxon>
        <taxon>Bacillariaceae</taxon>
        <taxon>Pseudo-nitzschia</taxon>
    </lineage>
</organism>
<dbReference type="GO" id="GO:0070042">
    <property type="term" value="F:rRNA (uridine-N3-)-methyltransferase activity"/>
    <property type="evidence" value="ECO:0007669"/>
    <property type="project" value="InterPro"/>
</dbReference>
<feature type="region of interest" description="Disordered" evidence="1">
    <location>
        <begin position="93"/>
        <end position="113"/>
    </location>
</feature>
<dbReference type="OrthoDB" id="273345at2759"/>
<feature type="domain" description="25S rRNA (uridine-N(3))-methyltransferase BMT5-like" evidence="2">
    <location>
        <begin position="132"/>
        <end position="297"/>
    </location>
</feature>
<dbReference type="GO" id="GO:0005737">
    <property type="term" value="C:cytoplasm"/>
    <property type="evidence" value="ECO:0007669"/>
    <property type="project" value="TreeGrafter"/>
</dbReference>
<gene>
    <name evidence="3" type="ORF">PSNMU_V1.4_AUG-EV-PASAV3_0096190</name>
</gene>
<dbReference type="GO" id="GO:0070475">
    <property type="term" value="P:rRNA base methylation"/>
    <property type="evidence" value="ECO:0007669"/>
    <property type="project" value="InterPro"/>
</dbReference>
<feature type="region of interest" description="Disordered" evidence="1">
    <location>
        <begin position="406"/>
        <end position="427"/>
    </location>
</feature>
<sequence>MGKKRRLPQPVTSSVDDDSSKVGFDRPNDDNERKGGIPPPSSSSDNEPPTRNTEQLYASHVTYDCTMNRECIPCAYKIGCFDVALDKEFCRRRPNQRPDQCPRSKVDYNTAANNNTDTDDGVLGFRRGMSILTVGDGDFSFSLGIAQRLLQQKKFSSDGKDQKTFIVATSYETEATLRKVYPDFDKTLRRLDELGVIVAYSVDATRIFDTLSVSAKGRIKTIKGRFHRICWNFPCTAISNGQDGQNKAMEENKNLVRKFVQNARSILTGGGDGELCLCHKTKPPYNQWNLEEVALSSQKDDCDSTTKSPPLLFYSGRIVLDRFLLPPYTPRKALDRKSFPCHDACFYIFAQKSSDEPAVKRKNLFLPTIPHKEQPAAGNKESRRENRTSQMLIKVTTELLQLIRERHINATPRKKRKRNTKHTNRSF</sequence>
<evidence type="ECO:0000313" key="3">
    <source>
        <dbReference type="EMBL" id="VEU42638.1"/>
    </source>
</evidence>
<feature type="region of interest" description="Disordered" evidence="1">
    <location>
        <begin position="367"/>
        <end position="389"/>
    </location>
</feature>
<evidence type="ECO:0000259" key="2">
    <source>
        <dbReference type="Pfam" id="PF10354"/>
    </source>
</evidence>
<feature type="region of interest" description="Disordered" evidence="1">
    <location>
        <begin position="1"/>
        <end position="52"/>
    </location>
</feature>
<feature type="compositionally biased region" description="Basic residues" evidence="1">
    <location>
        <begin position="412"/>
        <end position="427"/>
    </location>
</feature>
<accession>A0A448ZKT2</accession>
<dbReference type="Proteomes" id="UP000291116">
    <property type="component" value="Unassembled WGS sequence"/>
</dbReference>
<proteinExistence type="predicted"/>
<dbReference type="EMBL" id="CAACVS010000459">
    <property type="protein sequence ID" value="VEU42638.1"/>
    <property type="molecule type" value="Genomic_DNA"/>
</dbReference>
<name>A0A448ZKT2_9STRA</name>
<keyword evidence="4" id="KW-1185">Reference proteome</keyword>
<dbReference type="PANTHER" id="PTHR11538">
    <property type="entry name" value="PHENYLALANYL-TRNA SYNTHETASE"/>
    <property type="match status" value="1"/>
</dbReference>